<keyword evidence="3" id="KW-0949">S-adenosyl-L-methionine</keyword>
<gene>
    <name evidence="5" type="ORF">HMPREF1168_03301</name>
</gene>
<dbReference type="AlphaFoldDB" id="K1IQX1"/>
<dbReference type="HOGENOM" id="CLU_099766_1_1_6"/>
<evidence type="ECO:0000256" key="1">
    <source>
        <dbReference type="ARBA" id="ARBA00022603"/>
    </source>
</evidence>
<accession>K1IQX1</accession>
<feature type="domain" description="Methyltransferase type 12" evidence="4">
    <location>
        <begin position="60"/>
        <end position="128"/>
    </location>
</feature>
<evidence type="ECO:0000256" key="2">
    <source>
        <dbReference type="ARBA" id="ARBA00022679"/>
    </source>
</evidence>
<dbReference type="RefSeq" id="WP_005346609.1">
    <property type="nucleotide sequence ID" value="NZ_JH823256.1"/>
</dbReference>
<proteinExistence type="predicted"/>
<dbReference type="CDD" id="cd02440">
    <property type="entry name" value="AdoMet_MTases"/>
    <property type="match status" value="1"/>
</dbReference>
<dbReference type="SUPFAM" id="SSF53335">
    <property type="entry name" value="S-adenosyl-L-methionine-dependent methyltransferases"/>
    <property type="match status" value="1"/>
</dbReference>
<dbReference type="PANTHER" id="PTHR43464:SF19">
    <property type="entry name" value="UBIQUINONE BIOSYNTHESIS O-METHYLTRANSFERASE, MITOCHONDRIAL"/>
    <property type="match status" value="1"/>
</dbReference>
<dbReference type="Gene3D" id="3.40.50.150">
    <property type="entry name" value="Vaccinia Virus protein VP39"/>
    <property type="match status" value="1"/>
</dbReference>
<dbReference type="InterPro" id="IPR029063">
    <property type="entry name" value="SAM-dependent_MTases_sf"/>
</dbReference>
<dbReference type="Proteomes" id="UP000006087">
    <property type="component" value="Unassembled WGS sequence"/>
</dbReference>
<dbReference type="Pfam" id="PF08242">
    <property type="entry name" value="Methyltransf_12"/>
    <property type="match status" value="1"/>
</dbReference>
<comment type="caution">
    <text evidence="5">The sequence shown here is derived from an EMBL/GenBank/DDBJ whole genome shotgun (WGS) entry which is preliminary data.</text>
</comment>
<protein>
    <recommendedName>
        <fullName evidence="4">Methyltransferase type 12 domain-containing protein</fullName>
    </recommendedName>
</protein>
<dbReference type="EMBL" id="AGWU01000022">
    <property type="protein sequence ID" value="EKB18292.1"/>
    <property type="molecule type" value="Genomic_DNA"/>
</dbReference>
<evidence type="ECO:0000313" key="5">
    <source>
        <dbReference type="EMBL" id="EKB18292.1"/>
    </source>
</evidence>
<evidence type="ECO:0000256" key="3">
    <source>
        <dbReference type="ARBA" id="ARBA00022691"/>
    </source>
</evidence>
<dbReference type="PANTHER" id="PTHR43464">
    <property type="entry name" value="METHYLTRANSFERASE"/>
    <property type="match status" value="1"/>
</dbReference>
<dbReference type="InterPro" id="IPR013217">
    <property type="entry name" value="Methyltransf_12"/>
</dbReference>
<evidence type="ECO:0000259" key="4">
    <source>
        <dbReference type="Pfam" id="PF08242"/>
    </source>
</evidence>
<keyword evidence="2" id="KW-0808">Transferase</keyword>
<keyword evidence="1" id="KW-0489">Methyltransferase</keyword>
<dbReference type="GO" id="GO:0008168">
    <property type="term" value="F:methyltransferase activity"/>
    <property type="evidence" value="ECO:0007669"/>
    <property type="project" value="UniProtKB-KW"/>
</dbReference>
<name>K1IQX1_AERVE</name>
<reference evidence="5 6" key="1">
    <citation type="submission" date="2012-06" db="EMBL/GenBank/DDBJ databases">
        <title>The Genome Sequence of Aeromonas veronii AMC34.</title>
        <authorList>
            <consortium name="The Broad Institute Genome Sequencing Platform"/>
            <person name="Earl A."/>
            <person name="Ward D."/>
            <person name="Feldgarden M."/>
            <person name="Gevers D."/>
            <person name="Graf J."/>
            <person name="Tomasi A."/>
            <person name="Horneman A."/>
            <person name="Walker B."/>
            <person name="Young S.K."/>
            <person name="Zeng Q."/>
            <person name="Gargeya S."/>
            <person name="Fitzgerald M."/>
            <person name="Haas B."/>
            <person name="Abouelleil A."/>
            <person name="Alvarado L."/>
            <person name="Arachchi H.M."/>
            <person name="Berlin A.M."/>
            <person name="Chapman S.B."/>
            <person name="Goldberg J."/>
            <person name="Griggs A."/>
            <person name="Gujja S."/>
            <person name="Hansen M."/>
            <person name="Howarth C."/>
            <person name="Imamovic A."/>
            <person name="Larimer J."/>
            <person name="McCowan C."/>
            <person name="Montmayeur A."/>
            <person name="Murphy C."/>
            <person name="Neiman D."/>
            <person name="Pearson M."/>
            <person name="Priest M."/>
            <person name="Roberts A."/>
            <person name="Saif S."/>
            <person name="Shea T."/>
            <person name="Sisk P."/>
            <person name="Sykes S."/>
            <person name="Wortman J."/>
            <person name="Nusbaum C."/>
            <person name="Birren B."/>
        </authorList>
    </citation>
    <scope>NUCLEOTIDE SEQUENCE [LARGE SCALE GENOMIC DNA]</scope>
    <source>
        <strain evidence="5 6">AMC34</strain>
    </source>
</reference>
<organism evidence="5 6">
    <name type="scientific">Aeromonas veronii AMC34</name>
    <dbReference type="NCBI Taxonomy" id="1073383"/>
    <lineage>
        <taxon>Bacteria</taxon>
        <taxon>Pseudomonadati</taxon>
        <taxon>Pseudomonadota</taxon>
        <taxon>Gammaproteobacteria</taxon>
        <taxon>Aeromonadales</taxon>
        <taxon>Aeromonadaceae</taxon>
        <taxon>Aeromonas</taxon>
    </lineage>
</organism>
<dbReference type="GO" id="GO:0032259">
    <property type="term" value="P:methylation"/>
    <property type="evidence" value="ECO:0007669"/>
    <property type="project" value="UniProtKB-KW"/>
</dbReference>
<sequence length="230" mass="26382">MNNQKISQLLCEHYSNTFIKHGRNSKGVDWGDNKTGHLLRLEKMLNVIDVTSVSTASSILDVGCGYGSLLELIRQKKMPIKYTGIDISLPMINSAKSLHPNDEWRCIDILNDSCSGQYDYVVCNGILTQKLNVSHKLMDRYAHELIKKMFSLCRVGIAFNVMTTHVNFQVDNLYYRNPAELLAWCMSELSSKVRIDHSYPLFEYTIYLYRDVDNKDKDCDMKYNSAISSV</sequence>
<evidence type="ECO:0000313" key="6">
    <source>
        <dbReference type="Proteomes" id="UP000006087"/>
    </source>
</evidence>